<dbReference type="InterPro" id="IPR001387">
    <property type="entry name" value="Cro/C1-type_HTH"/>
</dbReference>
<evidence type="ECO:0000259" key="1">
    <source>
        <dbReference type="PROSITE" id="PS50943"/>
    </source>
</evidence>
<dbReference type="PANTHER" id="PTHR37038">
    <property type="entry name" value="TRANSCRIPTIONAL REGULATOR-RELATED"/>
    <property type="match status" value="1"/>
</dbReference>
<sequence length="275" mass="32613">MNSLGAVIKEIRKNRKLTQKMLSEDICSQSVLSRIENNEELPNVLVMQQLCDRLGVTVDQIMRYKSGDVHVVTYSFEKMAEYFRHKKYQLLLNYLKENRIEEQLYLDTDWQKYYYYLGSCELFVLNDYEKAIASLRKGLSFTYKADKLNVSDLEIQLISCLGATYGYMGNRVEAERFLSLSIHYFNQLPNERSNAELTKIFFNYADFLFKNYTEKDAEIYVDQGITWARKKNSYYYLSELLNLKYLVLMRKNKHEEAERYLNLAQQMKNVESGNL</sequence>
<reference evidence="2 3" key="1">
    <citation type="submission" date="2010-07" db="EMBL/GenBank/DDBJ databases">
        <authorList>
            <person name="Sid Ahmed O."/>
        </authorList>
    </citation>
    <scope>NUCLEOTIDE SEQUENCE [LARGE SCALE GENOMIC DNA]</scope>
    <source>
        <strain evidence="2 3">TX4248</strain>
    </source>
</reference>
<dbReference type="SMART" id="SM00530">
    <property type="entry name" value="HTH_XRE"/>
    <property type="match status" value="1"/>
</dbReference>
<dbReference type="SMR" id="A0A125W1S7"/>
<gene>
    <name evidence="2" type="ORF">HMPREF9498_03291</name>
</gene>
<name>A0A125W1S7_ENTFL</name>
<dbReference type="Gene3D" id="1.25.40.10">
    <property type="entry name" value="Tetratricopeptide repeat domain"/>
    <property type="match status" value="1"/>
</dbReference>
<dbReference type="AlphaFoldDB" id="A0A125W1S7"/>
<dbReference type="CDD" id="cd00093">
    <property type="entry name" value="HTH_XRE"/>
    <property type="match status" value="1"/>
</dbReference>
<dbReference type="SUPFAM" id="SSF81901">
    <property type="entry name" value="HCP-like"/>
    <property type="match status" value="1"/>
</dbReference>
<dbReference type="Pfam" id="PF01381">
    <property type="entry name" value="HTH_3"/>
    <property type="match status" value="1"/>
</dbReference>
<dbReference type="InterPro" id="IPR053163">
    <property type="entry name" value="HTH-type_regulator_Rgg"/>
</dbReference>
<dbReference type="EMBL" id="AEBR01000110">
    <property type="protein sequence ID" value="EFM81350.1"/>
    <property type="molecule type" value="Genomic_DNA"/>
</dbReference>
<dbReference type="InterPro" id="IPR011990">
    <property type="entry name" value="TPR-like_helical_dom_sf"/>
</dbReference>
<dbReference type="GeneID" id="60893699"/>
<dbReference type="InterPro" id="IPR010982">
    <property type="entry name" value="Lambda_DNA-bd_dom_sf"/>
</dbReference>
<evidence type="ECO:0000313" key="2">
    <source>
        <dbReference type="EMBL" id="EFM81350.1"/>
    </source>
</evidence>
<proteinExistence type="predicted"/>
<accession>A0A125W1S7</accession>
<dbReference type="HOGENOM" id="CLU_053304_1_0_9"/>
<evidence type="ECO:0000313" key="3">
    <source>
        <dbReference type="Proteomes" id="UP000004846"/>
    </source>
</evidence>
<dbReference type="Proteomes" id="UP000004846">
    <property type="component" value="Unassembled WGS sequence"/>
</dbReference>
<protein>
    <submittedName>
        <fullName evidence="2">DNA-binding helix-turn-helix protein</fullName>
    </submittedName>
</protein>
<comment type="caution">
    <text evidence="2">The sequence shown here is derived from an EMBL/GenBank/DDBJ whole genome shotgun (WGS) entry which is preliminary data.</text>
</comment>
<dbReference type="GO" id="GO:0003677">
    <property type="term" value="F:DNA binding"/>
    <property type="evidence" value="ECO:0007669"/>
    <property type="project" value="UniProtKB-KW"/>
</dbReference>
<dbReference type="SUPFAM" id="SSF47413">
    <property type="entry name" value="lambda repressor-like DNA-binding domains"/>
    <property type="match status" value="1"/>
</dbReference>
<organism evidence="2 3">
    <name type="scientific">Enterococcus faecalis TX4248</name>
    <dbReference type="NCBI Taxonomy" id="749495"/>
    <lineage>
        <taxon>Bacteria</taxon>
        <taxon>Bacillati</taxon>
        <taxon>Bacillota</taxon>
        <taxon>Bacilli</taxon>
        <taxon>Lactobacillales</taxon>
        <taxon>Enterococcaceae</taxon>
        <taxon>Enterococcus</taxon>
    </lineage>
</organism>
<dbReference type="PANTHER" id="PTHR37038:SF14">
    <property type="entry name" value="TRANSCRIPTIONAL ACTIVATOR"/>
    <property type="match status" value="1"/>
</dbReference>
<dbReference type="RefSeq" id="WP_002381942.1">
    <property type="nucleotide sequence ID" value="NZ_GL454489.1"/>
</dbReference>
<keyword evidence="2" id="KW-0238">DNA-binding</keyword>
<dbReference type="PROSITE" id="PS50943">
    <property type="entry name" value="HTH_CROC1"/>
    <property type="match status" value="1"/>
</dbReference>
<feature type="domain" description="HTH cro/C1-type" evidence="1">
    <location>
        <begin position="8"/>
        <end position="61"/>
    </location>
</feature>